<protein>
    <submittedName>
        <fullName evidence="3">Uncharacterized protein</fullName>
    </submittedName>
</protein>
<feature type="region of interest" description="Disordered" evidence="1">
    <location>
        <begin position="166"/>
        <end position="220"/>
    </location>
</feature>
<evidence type="ECO:0000313" key="3">
    <source>
        <dbReference type="WBParaSite" id="PSU_v2.g1374.t1"/>
    </source>
</evidence>
<dbReference type="WBParaSite" id="PSU_v2.g1374.t1">
    <property type="protein sequence ID" value="PSU_v2.g1374.t1"/>
    <property type="gene ID" value="PSU_v2.g1374"/>
</dbReference>
<accession>A0A914Y4N9</accession>
<dbReference type="Proteomes" id="UP000887577">
    <property type="component" value="Unplaced"/>
</dbReference>
<feature type="compositionally biased region" description="Basic residues" evidence="1">
    <location>
        <begin position="166"/>
        <end position="178"/>
    </location>
</feature>
<name>A0A914Y4N9_9BILA</name>
<reference evidence="3" key="1">
    <citation type="submission" date="2022-11" db="UniProtKB">
        <authorList>
            <consortium name="WormBaseParasite"/>
        </authorList>
    </citation>
    <scope>IDENTIFICATION</scope>
</reference>
<keyword evidence="2" id="KW-1185">Reference proteome</keyword>
<sequence>MSVDFDLTDIEDIDAISDEFDADPSSDDDTFISNKNKKITKKREKRVKSINNNNGTQIIENFETIVTKIKESEAPIIPIFSKSSGIQPKQNVIDDSDDEKIVEKRTNAIIKLNGPTDHFNELEKAMNGPGWMITSSSATQSEDELGAFERDEFAFKMCQIIRRSGRNQEKRKKHHLKHEKAVRNPSEDTTTTKTETSTTDIQASEEESSDGENMLKYCSRDVPLAVLNEDDL</sequence>
<evidence type="ECO:0000313" key="2">
    <source>
        <dbReference type="Proteomes" id="UP000887577"/>
    </source>
</evidence>
<dbReference type="AlphaFoldDB" id="A0A914Y4N9"/>
<feature type="compositionally biased region" description="Low complexity" evidence="1">
    <location>
        <begin position="187"/>
        <end position="200"/>
    </location>
</feature>
<proteinExistence type="predicted"/>
<evidence type="ECO:0000256" key="1">
    <source>
        <dbReference type="SAM" id="MobiDB-lite"/>
    </source>
</evidence>
<organism evidence="2 3">
    <name type="scientific">Panagrolaimus superbus</name>
    <dbReference type="NCBI Taxonomy" id="310955"/>
    <lineage>
        <taxon>Eukaryota</taxon>
        <taxon>Metazoa</taxon>
        <taxon>Ecdysozoa</taxon>
        <taxon>Nematoda</taxon>
        <taxon>Chromadorea</taxon>
        <taxon>Rhabditida</taxon>
        <taxon>Tylenchina</taxon>
        <taxon>Panagrolaimomorpha</taxon>
        <taxon>Panagrolaimoidea</taxon>
        <taxon>Panagrolaimidae</taxon>
        <taxon>Panagrolaimus</taxon>
    </lineage>
</organism>